<dbReference type="PANTHER" id="PTHR30469:SF33">
    <property type="entry name" value="SLR1207 PROTEIN"/>
    <property type="match status" value="1"/>
</dbReference>
<dbReference type="PANTHER" id="PTHR30469">
    <property type="entry name" value="MULTIDRUG RESISTANCE PROTEIN MDTA"/>
    <property type="match status" value="1"/>
</dbReference>
<feature type="non-terminal residue" evidence="3">
    <location>
        <position position="217"/>
    </location>
</feature>
<dbReference type="PROSITE" id="PS51257">
    <property type="entry name" value="PROKAR_LIPOPROTEIN"/>
    <property type="match status" value="1"/>
</dbReference>
<dbReference type="Gene3D" id="2.40.50.100">
    <property type="match status" value="1"/>
</dbReference>
<evidence type="ECO:0000256" key="2">
    <source>
        <dbReference type="SAM" id="SignalP"/>
    </source>
</evidence>
<evidence type="ECO:0000256" key="1">
    <source>
        <dbReference type="SAM" id="Coils"/>
    </source>
</evidence>
<feature type="chain" id="PRO_5023002784" evidence="2">
    <location>
        <begin position="23"/>
        <end position="217"/>
    </location>
</feature>
<dbReference type="GO" id="GO:0015562">
    <property type="term" value="F:efflux transmembrane transporter activity"/>
    <property type="evidence" value="ECO:0007669"/>
    <property type="project" value="TreeGrafter"/>
</dbReference>
<sequence>MSKKFFILPLITTLLLSSCWQVVTPETKTETPKKPVTTEVVKSDYFTERVKLIGKITPLKETIVSAQVSGVIKTLDATVGKNVKKGDILATLDFSTTTVNANLNNTETAYSNTLVTYGLTKESIEKDLENARIALESARTSKENTYVSTEKQLQLAQIQLDNARIQKGNTEKTTMLSIDLATKSRDQAKIALENFEKTSKDTLVSTNGDASGLYSST</sequence>
<accession>K1YVT8</accession>
<feature type="signal peptide" evidence="2">
    <location>
        <begin position="1"/>
        <end position="22"/>
    </location>
</feature>
<protein>
    <submittedName>
        <fullName evidence="3">Uncharacterized protein</fullName>
    </submittedName>
</protein>
<dbReference type="GO" id="GO:1990281">
    <property type="term" value="C:efflux pump complex"/>
    <property type="evidence" value="ECO:0007669"/>
    <property type="project" value="TreeGrafter"/>
</dbReference>
<proteinExistence type="predicted"/>
<dbReference type="SUPFAM" id="SSF111369">
    <property type="entry name" value="HlyD-like secretion proteins"/>
    <property type="match status" value="1"/>
</dbReference>
<keyword evidence="1" id="KW-0175">Coiled coil</keyword>
<dbReference type="AlphaFoldDB" id="K1YVT8"/>
<feature type="coiled-coil region" evidence="1">
    <location>
        <begin position="121"/>
        <end position="166"/>
    </location>
</feature>
<name>K1YVT8_9BACT</name>
<keyword evidence="2" id="KW-0732">Signal</keyword>
<organism evidence="3">
    <name type="scientific">uncultured bacterium</name>
    <name type="common">gcode 4</name>
    <dbReference type="NCBI Taxonomy" id="1234023"/>
    <lineage>
        <taxon>Bacteria</taxon>
        <taxon>environmental samples</taxon>
    </lineage>
</organism>
<dbReference type="Gene3D" id="1.10.287.470">
    <property type="entry name" value="Helix hairpin bin"/>
    <property type="match status" value="1"/>
</dbReference>
<evidence type="ECO:0000313" key="3">
    <source>
        <dbReference type="EMBL" id="EKD29394.1"/>
    </source>
</evidence>
<comment type="caution">
    <text evidence="3">The sequence shown here is derived from an EMBL/GenBank/DDBJ whole genome shotgun (WGS) entry which is preliminary data.</text>
</comment>
<gene>
    <name evidence="3" type="ORF">ACD_78C00425G0005</name>
</gene>
<dbReference type="EMBL" id="AMFJ01034425">
    <property type="protein sequence ID" value="EKD29394.1"/>
    <property type="molecule type" value="Genomic_DNA"/>
</dbReference>
<reference evidence="3" key="1">
    <citation type="journal article" date="2012" name="Science">
        <title>Fermentation, hydrogen, and sulfur metabolism in multiple uncultivated bacterial phyla.</title>
        <authorList>
            <person name="Wrighton K.C."/>
            <person name="Thomas B.C."/>
            <person name="Sharon I."/>
            <person name="Miller C.S."/>
            <person name="Castelle C.J."/>
            <person name="VerBerkmoes N.C."/>
            <person name="Wilkins M.J."/>
            <person name="Hettich R.L."/>
            <person name="Lipton M.S."/>
            <person name="Williams K.H."/>
            <person name="Long P.E."/>
            <person name="Banfield J.F."/>
        </authorList>
    </citation>
    <scope>NUCLEOTIDE SEQUENCE [LARGE SCALE GENOMIC DNA]</scope>
</reference>